<dbReference type="PANTHER" id="PTHR12585">
    <property type="entry name" value="SCC1 / RAD21 FAMILY MEMBER"/>
    <property type="match status" value="1"/>
</dbReference>
<dbReference type="EMBL" id="AMQM01005232">
    <property type="status" value="NOT_ANNOTATED_CDS"/>
    <property type="molecule type" value="Genomic_DNA"/>
</dbReference>
<dbReference type="GO" id="GO:0051177">
    <property type="term" value="P:meiotic sister chromatid cohesion"/>
    <property type="evidence" value="ECO:0000318"/>
    <property type="project" value="GO_Central"/>
</dbReference>
<keyword evidence="6" id="KW-1185">Reference proteome</keyword>
<dbReference type="AlphaFoldDB" id="T1FTZ4"/>
<feature type="domain" description="Rad21/Rec8-like protein N-terminal" evidence="3">
    <location>
        <begin position="9"/>
        <end position="103"/>
    </location>
</feature>
<dbReference type="InterPro" id="IPR006910">
    <property type="entry name" value="Rad21_Rec8_N"/>
</dbReference>
<dbReference type="GO" id="GO:0005634">
    <property type="term" value="C:nucleus"/>
    <property type="evidence" value="ECO:0007669"/>
    <property type="project" value="UniProtKB-SubCell"/>
</dbReference>
<evidence type="ECO:0000256" key="2">
    <source>
        <dbReference type="ARBA" id="ARBA00023242"/>
    </source>
</evidence>
<dbReference type="InParanoid" id="T1FTZ4"/>
<dbReference type="CTD" id="20212291"/>
<reference evidence="4 6" key="2">
    <citation type="journal article" date="2013" name="Nature">
        <title>Insights into bilaterian evolution from three spiralian genomes.</title>
        <authorList>
            <person name="Simakov O."/>
            <person name="Marletaz F."/>
            <person name="Cho S.J."/>
            <person name="Edsinger-Gonzales E."/>
            <person name="Havlak P."/>
            <person name="Hellsten U."/>
            <person name="Kuo D.H."/>
            <person name="Larsson T."/>
            <person name="Lv J."/>
            <person name="Arendt D."/>
            <person name="Savage R."/>
            <person name="Osoegawa K."/>
            <person name="de Jong P."/>
            <person name="Grimwood J."/>
            <person name="Chapman J.A."/>
            <person name="Shapiro H."/>
            <person name="Aerts A."/>
            <person name="Otillar R.P."/>
            <person name="Terry A.Y."/>
            <person name="Boore J.L."/>
            <person name="Grigoriev I.V."/>
            <person name="Lindberg D.R."/>
            <person name="Seaver E.C."/>
            <person name="Weisblat D.A."/>
            <person name="Putnam N.H."/>
            <person name="Rokhsar D.S."/>
        </authorList>
    </citation>
    <scope>NUCLEOTIDE SEQUENCE</scope>
</reference>
<organism evidence="5 6">
    <name type="scientific">Helobdella robusta</name>
    <name type="common">Californian leech</name>
    <dbReference type="NCBI Taxonomy" id="6412"/>
    <lineage>
        <taxon>Eukaryota</taxon>
        <taxon>Metazoa</taxon>
        <taxon>Spiralia</taxon>
        <taxon>Lophotrochozoa</taxon>
        <taxon>Annelida</taxon>
        <taxon>Clitellata</taxon>
        <taxon>Hirudinea</taxon>
        <taxon>Rhynchobdellida</taxon>
        <taxon>Glossiphoniidae</taxon>
        <taxon>Helobdella</taxon>
    </lineage>
</organism>
<evidence type="ECO:0000259" key="3">
    <source>
        <dbReference type="Pfam" id="PF04825"/>
    </source>
</evidence>
<gene>
    <name evidence="5" type="primary">20212291</name>
    <name evidence="4" type="ORF">HELRODRAFT_192453</name>
</gene>
<name>T1FTZ4_HELRO</name>
<dbReference type="KEGG" id="hro:HELRODRAFT_192453"/>
<dbReference type="OrthoDB" id="10071381at2759"/>
<reference evidence="5" key="3">
    <citation type="submission" date="2015-06" db="UniProtKB">
        <authorList>
            <consortium name="EnsemblMetazoa"/>
        </authorList>
    </citation>
    <scope>IDENTIFICATION</scope>
</reference>
<dbReference type="GO" id="GO:0006302">
    <property type="term" value="P:double-strand break repair"/>
    <property type="evidence" value="ECO:0000318"/>
    <property type="project" value="GO_Central"/>
</dbReference>
<sequence>MAMELIQLLAATKENALKRRDYEAVDLNETCSELKSYILHQKRNIPKLSLYLSSQLLFGAIKVYRKQVQYLLVEATELYTRLKFQSSIIPLIDLEEKTPRKRKQHDRETPRHLQKRKPFTLADPGLTAGADYNAFMGMGFGGDNINLPFEDFFQPMDFMQDQTDAFNQLELHRQFTVNPSDITLKEDVCLQSAQLVGDDDDDDDEGDGDCDKDYNDANEMVGLWERRCSRKRLHPSLKIDQKIWISKSEMIKFKNNVQSIVKSAIDIANPRAKLTDDRLMDLPFRIRKLAGPLRFLFSGNLRMTPRLINAKSSTAAAAATSAAVITTTPGRQPLTSTTIKQQQSFLNSIEQGRLGSFHMDSPIPQEFSASTFSNLALANTTALKERSRTDTNRTLASLQKSFIGGISIENIENLQLGDPSLDSNFIEEQLRESTINGTSFCEDVVATTAATTAATAAIAGNSTTAATAISSGGGRVYKDIVEFNSNRGTRIDFYNMLLKRLYEARRVNQIVKFMDICPTNQSRRVAARCFEYLLGGCKENLWRCRQQISFGDIEIYL</sequence>
<dbReference type="STRING" id="6412.T1FTZ4"/>
<evidence type="ECO:0000313" key="4">
    <source>
        <dbReference type="EMBL" id="ESO00865.1"/>
    </source>
</evidence>
<dbReference type="EMBL" id="KB096864">
    <property type="protein sequence ID" value="ESO00865.1"/>
    <property type="molecule type" value="Genomic_DNA"/>
</dbReference>
<dbReference type="Proteomes" id="UP000015101">
    <property type="component" value="Unassembled WGS sequence"/>
</dbReference>
<dbReference type="PANTHER" id="PTHR12585:SF27">
    <property type="entry name" value="MEIOTIC RECOMBINATION PROTEIN REC8 HOMOLOG"/>
    <property type="match status" value="1"/>
</dbReference>
<dbReference type="EnsemblMetazoa" id="HelroT192453">
    <property type="protein sequence ID" value="HelroP192453"/>
    <property type="gene ID" value="HelroG192453"/>
</dbReference>
<evidence type="ECO:0000313" key="5">
    <source>
        <dbReference type="EnsemblMetazoa" id="HelroP192453"/>
    </source>
</evidence>
<keyword evidence="2" id="KW-0539">Nucleus</keyword>
<dbReference type="RefSeq" id="XP_009021036.1">
    <property type="nucleotide sequence ID" value="XM_009022788.1"/>
</dbReference>
<protein>
    <recommendedName>
        <fullName evidence="3">Rad21/Rec8-like protein N-terminal domain-containing protein</fullName>
    </recommendedName>
</protein>
<dbReference type="EMBL" id="AMQM01005231">
    <property type="status" value="NOT_ANNOTATED_CDS"/>
    <property type="molecule type" value="Genomic_DNA"/>
</dbReference>
<reference evidence="6" key="1">
    <citation type="submission" date="2012-12" db="EMBL/GenBank/DDBJ databases">
        <authorList>
            <person name="Hellsten U."/>
            <person name="Grimwood J."/>
            <person name="Chapman J.A."/>
            <person name="Shapiro H."/>
            <person name="Aerts A."/>
            <person name="Otillar R.P."/>
            <person name="Terry A.Y."/>
            <person name="Boore J.L."/>
            <person name="Simakov O."/>
            <person name="Marletaz F."/>
            <person name="Cho S.-J."/>
            <person name="Edsinger-Gonzales E."/>
            <person name="Havlak P."/>
            <person name="Kuo D.-H."/>
            <person name="Larsson T."/>
            <person name="Lv J."/>
            <person name="Arendt D."/>
            <person name="Savage R."/>
            <person name="Osoegawa K."/>
            <person name="de Jong P."/>
            <person name="Lindberg D.R."/>
            <person name="Seaver E.C."/>
            <person name="Weisblat D.A."/>
            <person name="Putnam N.H."/>
            <person name="Grigoriev I.V."/>
            <person name="Rokhsar D.S."/>
        </authorList>
    </citation>
    <scope>NUCLEOTIDE SEQUENCE</scope>
</reference>
<dbReference type="GO" id="GO:0003682">
    <property type="term" value="F:chromatin binding"/>
    <property type="evidence" value="ECO:0000318"/>
    <property type="project" value="GO_Central"/>
</dbReference>
<comment type="subcellular location">
    <subcellularLocation>
        <location evidence="1">Nucleus</location>
    </subcellularLocation>
</comment>
<dbReference type="GeneID" id="20212291"/>
<dbReference type="GO" id="GO:0030893">
    <property type="term" value="C:meiotic cohesin complex"/>
    <property type="evidence" value="ECO:0000318"/>
    <property type="project" value="GO_Central"/>
</dbReference>
<evidence type="ECO:0000313" key="6">
    <source>
        <dbReference type="Proteomes" id="UP000015101"/>
    </source>
</evidence>
<accession>T1FTZ4</accession>
<evidence type="ECO:0000256" key="1">
    <source>
        <dbReference type="ARBA" id="ARBA00004123"/>
    </source>
</evidence>
<proteinExistence type="predicted"/>
<dbReference type="InterPro" id="IPR039781">
    <property type="entry name" value="Rad21/Rec8-like"/>
</dbReference>
<dbReference type="Pfam" id="PF04825">
    <property type="entry name" value="Rad21_Rec8_N"/>
    <property type="match status" value="1"/>
</dbReference>
<dbReference type="HOGENOM" id="CLU_489430_0_0_1"/>